<dbReference type="AlphaFoldDB" id="A0A251TSG1"/>
<sequence>MGSNSPHLGRGIRFLFGSESEFGSPYHENGYAIYFRILLCDTISIQTLTSSLHQEILIRDTVSIQTLTSPSSLRNFWSLF</sequence>
<organism evidence="1 2">
    <name type="scientific">Helianthus annuus</name>
    <name type="common">Common sunflower</name>
    <dbReference type="NCBI Taxonomy" id="4232"/>
    <lineage>
        <taxon>Eukaryota</taxon>
        <taxon>Viridiplantae</taxon>
        <taxon>Streptophyta</taxon>
        <taxon>Embryophyta</taxon>
        <taxon>Tracheophyta</taxon>
        <taxon>Spermatophyta</taxon>
        <taxon>Magnoliopsida</taxon>
        <taxon>eudicotyledons</taxon>
        <taxon>Gunneridae</taxon>
        <taxon>Pentapetalae</taxon>
        <taxon>asterids</taxon>
        <taxon>campanulids</taxon>
        <taxon>Asterales</taxon>
        <taxon>Asteraceae</taxon>
        <taxon>Asteroideae</taxon>
        <taxon>Heliantheae alliance</taxon>
        <taxon>Heliantheae</taxon>
        <taxon>Helianthus</taxon>
    </lineage>
</organism>
<gene>
    <name evidence="1" type="ORF">HannXRQ_Chr09g0245151</name>
</gene>
<reference evidence="2" key="1">
    <citation type="journal article" date="2017" name="Nature">
        <title>The sunflower genome provides insights into oil metabolism, flowering and Asterid evolution.</title>
        <authorList>
            <person name="Badouin H."/>
            <person name="Gouzy J."/>
            <person name="Grassa C.J."/>
            <person name="Murat F."/>
            <person name="Staton S.E."/>
            <person name="Cottret L."/>
            <person name="Lelandais-Briere C."/>
            <person name="Owens G.L."/>
            <person name="Carrere S."/>
            <person name="Mayjonade B."/>
            <person name="Legrand L."/>
            <person name="Gill N."/>
            <person name="Kane N.C."/>
            <person name="Bowers J.E."/>
            <person name="Hubner S."/>
            <person name="Bellec A."/>
            <person name="Berard A."/>
            <person name="Berges H."/>
            <person name="Blanchet N."/>
            <person name="Boniface M.C."/>
            <person name="Brunel D."/>
            <person name="Catrice O."/>
            <person name="Chaidir N."/>
            <person name="Claudel C."/>
            <person name="Donnadieu C."/>
            <person name="Faraut T."/>
            <person name="Fievet G."/>
            <person name="Helmstetter N."/>
            <person name="King M."/>
            <person name="Knapp S.J."/>
            <person name="Lai Z."/>
            <person name="Le Paslier M.C."/>
            <person name="Lippi Y."/>
            <person name="Lorenzon L."/>
            <person name="Mandel J.R."/>
            <person name="Marage G."/>
            <person name="Marchand G."/>
            <person name="Marquand E."/>
            <person name="Bret-Mestries E."/>
            <person name="Morien E."/>
            <person name="Nambeesan S."/>
            <person name="Nguyen T."/>
            <person name="Pegot-Espagnet P."/>
            <person name="Pouilly N."/>
            <person name="Raftis F."/>
            <person name="Sallet E."/>
            <person name="Schiex T."/>
            <person name="Thomas J."/>
            <person name="Vandecasteele C."/>
            <person name="Vares D."/>
            <person name="Vear F."/>
            <person name="Vautrin S."/>
            <person name="Crespi M."/>
            <person name="Mangin B."/>
            <person name="Burke J.M."/>
            <person name="Salse J."/>
            <person name="Munos S."/>
            <person name="Vincourt P."/>
            <person name="Rieseberg L.H."/>
            <person name="Langlade N.B."/>
        </authorList>
    </citation>
    <scope>NUCLEOTIDE SEQUENCE [LARGE SCALE GENOMIC DNA]</scope>
    <source>
        <strain evidence="2">cv. SF193</strain>
    </source>
</reference>
<dbReference type="Proteomes" id="UP000215914">
    <property type="component" value="Chromosome 9"/>
</dbReference>
<evidence type="ECO:0000313" key="2">
    <source>
        <dbReference type="Proteomes" id="UP000215914"/>
    </source>
</evidence>
<protein>
    <submittedName>
        <fullName evidence="1">Uncharacterized protein</fullName>
    </submittedName>
</protein>
<keyword evidence="2" id="KW-1185">Reference proteome</keyword>
<dbReference type="InParanoid" id="A0A251TSG1"/>
<accession>A0A251TSG1</accession>
<name>A0A251TSG1_HELAN</name>
<proteinExistence type="predicted"/>
<evidence type="ECO:0000313" key="1">
    <source>
        <dbReference type="EMBL" id="OTG14057.1"/>
    </source>
</evidence>
<dbReference type="EMBL" id="CM007898">
    <property type="protein sequence ID" value="OTG14057.1"/>
    <property type="molecule type" value="Genomic_DNA"/>
</dbReference>